<feature type="compositionally biased region" description="Basic and acidic residues" evidence="1">
    <location>
        <begin position="18"/>
        <end position="28"/>
    </location>
</feature>
<accession>A0A0K1EJ19</accession>
<dbReference type="AlphaFoldDB" id="A0A0K1EJ19"/>
<dbReference type="InterPro" id="IPR010650">
    <property type="entry name" value="PrkA_C"/>
</dbReference>
<dbReference type="EMBL" id="CP012159">
    <property type="protein sequence ID" value="AKT40864.1"/>
    <property type="molecule type" value="Genomic_DNA"/>
</dbReference>
<evidence type="ECO:0000313" key="3">
    <source>
        <dbReference type="EMBL" id="AKT40864.1"/>
    </source>
</evidence>
<dbReference type="GO" id="GO:0004672">
    <property type="term" value="F:protein kinase activity"/>
    <property type="evidence" value="ECO:0007669"/>
    <property type="project" value="TreeGrafter"/>
</dbReference>
<dbReference type="InterPro" id="IPR013153">
    <property type="entry name" value="Prk_AAA"/>
</dbReference>
<dbReference type="KEGG" id="ccro:CMC5_050200"/>
<protein>
    <submittedName>
        <fullName evidence="3">Serine protease</fullName>
        <ecNumber evidence="3">3.4.21.108</ecNumber>
    </submittedName>
</protein>
<keyword evidence="4" id="KW-1185">Reference proteome</keyword>
<dbReference type="STRING" id="52.CMC5_050200"/>
<gene>
    <name evidence="3" type="ORF">CMC5_050200</name>
</gene>
<dbReference type="SUPFAM" id="SSF52540">
    <property type="entry name" value="P-loop containing nucleoside triphosphate hydrolases"/>
    <property type="match status" value="1"/>
</dbReference>
<dbReference type="PATRIC" id="fig|52.7.peg.5555"/>
<dbReference type="RefSeq" id="WP_245677731.1">
    <property type="nucleotide sequence ID" value="NZ_CP012159.1"/>
</dbReference>
<dbReference type="Pfam" id="PF06798">
    <property type="entry name" value="PrkA"/>
    <property type="match status" value="1"/>
</dbReference>
<dbReference type="PANTHER" id="PTHR30267">
    <property type="entry name" value="PROTEIN KINASE PRKA"/>
    <property type="match status" value="1"/>
</dbReference>
<name>A0A0K1EJ19_CHOCO</name>
<dbReference type="EC" id="3.4.21.108" evidence="3"/>
<dbReference type="SMART" id="SM00763">
    <property type="entry name" value="AAA_PrkA"/>
    <property type="match status" value="1"/>
</dbReference>
<proteinExistence type="predicted"/>
<dbReference type="Proteomes" id="UP000067626">
    <property type="component" value="Chromosome"/>
</dbReference>
<reference evidence="3 4" key="1">
    <citation type="submission" date="2015-07" db="EMBL/GenBank/DDBJ databases">
        <title>Genome analysis of myxobacterium Chondromyces crocatus Cm c5 reveals a high potential for natural compound synthesis and the genetic basis for the loss of fruiting body formation.</title>
        <authorList>
            <person name="Zaburannyi N."/>
            <person name="Bunk B."/>
            <person name="Maier J."/>
            <person name="Overmann J."/>
            <person name="Mueller R."/>
        </authorList>
    </citation>
    <scope>NUCLEOTIDE SEQUENCE [LARGE SCALE GENOMIC DNA]</scope>
    <source>
        <strain evidence="3 4">Cm c5</strain>
    </source>
</reference>
<feature type="domain" description="PrkA AAA" evidence="2">
    <location>
        <begin position="54"/>
        <end position="485"/>
    </location>
</feature>
<organism evidence="3 4">
    <name type="scientific">Chondromyces crocatus</name>
    <dbReference type="NCBI Taxonomy" id="52"/>
    <lineage>
        <taxon>Bacteria</taxon>
        <taxon>Pseudomonadati</taxon>
        <taxon>Myxococcota</taxon>
        <taxon>Polyangia</taxon>
        <taxon>Polyangiales</taxon>
        <taxon>Polyangiaceae</taxon>
        <taxon>Chondromyces</taxon>
    </lineage>
</organism>
<keyword evidence="3" id="KW-0378">Hydrolase</keyword>
<evidence type="ECO:0000256" key="1">
    <source>
        <dbReference type="SAM" id="MobiDB-lite"/>
    </source>
</evidence>
<dbReference type="InterPro" id="IPR027417">
    <property type="entry name" value="P-loop_NTPase"/>
</dbReference>
<dbReference type="GO" id="GO:0008233">
    <property type="term" value="F:peptidase activity"/>
    <property type="evidence" value="ECO:0007669"/>
    <property type="project" value="UniProtKB-KW"/>
</dbReference>
<sequence length="798" mass="89757">MSHESSASRGDKAGPTTARHDPERAAERTRVALTDLDAIASTMARRFNEERRVLSFQQYLELFAADPIGQGRDAARYVRDLFDHYGTRKVKRPWGELTRFNLFDLPWEAPVPSSQSSGGPIAAHHGRDGALVGQEDIQAEIYRALCNFVREGRANRLILMHGPNGSAKSTVAACILRALEHYATLDEGALYRFHWVFPSRKAVRGTIGFGGEVTASSGDEVSYAHLADDQIDTRLVIELRDHPLFLLPLPERRALILKLYENAGATEPPPEWLMSGKLSHKNQQVFEALLAANAGSLVEVLRHVQVERYFISRRYRLGAVTVGPELSVDAGERQITADRSLASLPTSLQATTLFEAHGELIEAAGGVLEFSDLLKRPIDAFRYLQLTLETGEVSLPQQTVQTNVVMIGSANEIHLSAFREHHEFPSFRGRFELIRAPYLRAWTDEQTIYDAQIVPFVTRHVAPHATRVAAQFAVLSRMRQPESKRYADALAPVIAALTAEEKMDLYATGAPPERLEEDAQKLLKAGVDALYHESDAAGDYEGRLGISPREIRTVLLDGAQSPEYACLSPFAVLTELDEICKRQSEFDWLKEKALAGGYHDHRLFREIVRRRLLDLLEEEMRAASGLVEEGRYAELFDRYTAHVTVWVKGEKIRNPHTGDYEQPDERMMREVEALLGVRSRHEDHRRGLISSIAAWAIDHPGQKVVNDIVFPHLLRKLRDAVFSDRRKGVALLVRDLYTYLSSSKEQSSRDPSLGELREEQRKNAREALERLHKMGYCDHCALDAASALLRARYAELVT</sequence>
<dbReference type="GO" id="GO:0006508">
    <property type="term" value="P:proteolysis"/>
    <property type="evidence" value="ECO:0007669"/>
    <property type="project" value="UniProtKB-KW"/>
</dbReference>
<evidence type="ECO:0000259" key="2">
    <source>
        <dbReference type="SMART" id="SM00763"/>
    </source>
</evidence>
<feature type="region of interest" description="Disordered" evidence="1">
    <location>
        <begin position="1"/>
        <end position="28"/>
    </location>
</feature>
<keyword evidence="3" id="KW-0645">Protease</keyword>
<dbReference type="PANTHER" id="PTHR30267:SF2">
    <property type="entry name" value="PROTEIN PRKA"/>
    <property type="match status" value="1"/>
</dbReference>
<evidence type="ECO:0000313" key="4">
    <source>
        <dbReference type="Proteomes" id="UP000067626"/>
    </source>
</evidence>
<dbReference type="Pfam" id="PF08298">
    <property type="entry name" value="AAA_PrkA"/>
    <property type="match status" value="1"/>
</dbReference>